<dbReference type="CDD" id="cd00161">
    <property type="entry name" value="beta-trefoil_Ricin-like"/>
    <property type="match status" value="1"/>
</dbReference>
<dbReference type="PROSITE" id="PS50231">
    <property type="entry name" value="RICIN_B_LECTIN"/>
    <property type="match status" value="1"/>
</dbReference>
<dbReference type="SUPFAM" id="SSF50370">
    <property type="entry name" value="Ricin B-like lectins"/>
    <property type="match status" value="1"/>
</dbReference>
<gene>
    <name evidence="3" type="ORF">MYAER_1847</name>
</gene>
<feature type="transmembrane region" description="Helical" evidence="1">
    <location>
        <begin position="43"/>
        <end position="68"/>
    </location>
</feature>
<protein>
    <submittedName>
        <fullName evidence="3">Putative secreted hydrolase</fullName>
    </submittedName>
</protein>
<dbReference type="GO" id="GO:0016787">
    <property type="term" value="F:hydrolase activity"/>
    <property type="evidence" value="ECO:0007669"/>
    <property type="project" value="UniProtKB-KW"/>
</dbReference>
<dbReference type="Pfam" id="PF00652">
    <property type="entry name" value="Ricin_B_lectin"/>
    <property type="match status" value="1"/>
</dbReference>
<dbReference type="AlphaFoldDB" id="A0A0F6RKW8"/>
<proteinExistence type="predicted"/>
<sequence length="238" mass="25812">MRFSKALRFRSISILFISIFVALQVHFFPALRPANSEPVTLGTVAAVVALVKAVSASGLARGVCFSGLHMGAKECRKPSRCVEAIERVENIVNTNGSSESVRQLESWIGSASQNENCAISLSRHLTVNVNIVGLTRSAVAELDRLRNPTITSLTSGNALVNAGGKCLDIHAPDMRNNGSRVQVWDCNGQPQQQWSFSGNALVNAGGKCLDIHAPDMRNNGGRVQVWDCNGQPQQQWRF</sequence>
<accession>A0A0F6RKW8</accession>
<evidence type="ECO:0000256" key="1">
    <source>
        <dbReference type="SAM" id="Phobius"/>
    </source>
</evidence>
<keyword evidence="1" id="KW-1133">Transmembrane helix</keyword>
<dbReference type="Proteomes" id="UP000034103">
    <property type="component" value="Chromosome"/>
</dbReference>
<keyword evidence="3" id="KW-0378">Hydrolase</keyword>
<evidence type="ECO:0000313" key="4">
    <source>
        <dbReference type="Proteomes" id="UP000034103"/>
    </source>
</evidence>
<dbReference type="EMBL" id="CP011304">
    <property type="protein sequence ID" value="AKE64195.1"/>
    <property type="molecule type" value="Genomic_DNA"/>
</dbReference>
<dbReference type="PATRIC" id="fig|1641812.3.peg.1902"/>
<dbReference type="InterPro" id="IPR035992">
    <property type="entry name" value="Ricin_B-like_lectins"/>
</dbReference>
<dbReference type="Gene3D" id="2.80.10.50">
    <property type="match status" value="1"/>
</dbReference>
<dbReference type="InterPro" id="IPR000772">
    <property type="entry name" value="Ricin_B_lectin"/>
</dbReference>
<evidence type="ECO:0000259" key="2">
    <source>
        <dbReference type="Pfam" id="PF00652"/>
    </source>
</evidence>
<reference evidence="3 4" key="1">
    <citation type="journal article" date="2015" name="Genome Announc.">
        <title>Complete Genome Sequence of Microcystis aeruginosa NIES-2549, a Bloom-Forming Cyanobacterium from Lake Kasumigaura, Japan.</title>
        <authorList>
            <person name="Yamaguchi H."/>
            <person name="Suzuki S."/>
            <person name="Tanabe Y."/>
            <person name="Osana Y."/>
            <person name="Shimura Y."/>
            <person name="Ishida K."/>
            <person name="Kawachi M."/>
        </authorList>
    </citation>
    <scope>NUCLEOTIDE SEQUENCE [LARGE SCALE GENOMIC DNA]</scope>
    <source>
        <strain evidence="3 4">NIES-2549</strain>
    </source>
</reference>
<name>A0A0F6RKW8_MICAE</name>
<keyword evidence="1" id="KW-0472">Membrane</keyword>
<feature type="transmembrane region" description="Helical" evidence="1">
    <location>
        <begin position="12"/>
        <end position="31"/>
    </location>
</feature>
<feature type="domain" description="Ricin B lectin" evidence="2">
    <location>
        <begin position="159"/>
        <end position="238"/>
    </location>
</feature>
<keyword evidence="1" id="KW-0812">Transmembrane</keyword>
<organism evidence="3 4">
    <name type="scientific">Microcystis aeruginosa NIES-2549</name>
    <dbReference type="NCBI Taxonomy" id="1641812"/>
    <lineage>
        <taxon>Bacteria</taxon>
        <taxon>Bacillati</taxon>
        <taxon>Cyanobacteriota</taxon>
        <taxon>Cyanophyceae</taxon>
        <taxon>Oscillatoriophycideae</taxon>
        <taxon>Chroococcales</taxon>
        <taxon>Microcystaceae</taxon>
        <taxon>Microcystis</taxon>
    </lineage>
</organism>
<evidence type="ECO:0000313" key="3">
    <source>
        <dbReference type="EMBL" id="AKE64195.1"/>
    </source>
</evidence>
<dbReference type="HOGENOM" id="CLU_1164792_0_0_3"/>